<dbReference type="InterPro" id="IPR001680">
    <property type="entry name" value="WD40_rpt"/>
</dbReference>
<dbReference type="InterPro" id="IPR015943">
    <property type="entry name" value="WD40/YVTN_repeat-like_dom_sf"/>
</dbReference>
<name>A0ABW3MHB2_9PSEU</name>
<sequence length="317" mass="35655">DRFTANRLLRQLEDTVEISHEALLRAWPMLRRWLDEDRAGNLVRQDIEDAATTWVRDNRSTHALFRGTRLTKARDWSATQPNHALSDNGRAFLAASVSQFKRSVRIRRVTVAFMLVLTLVASAIAVYAFQQRDEANAQRENAEFSEVLHTSSEVMRYDSTLSAQMLVAAKHYGRSNNLDSALVASQNMPLSTVLFTNFGNTGHVGFHALAYSPRTGLIAAVDGEHLYLWPTRSGPPKTVALGRSARHLVFSPDGQLLVTGHDDGTFQVWDMARPTAPTPMVLVYESQFLDRQIRNDGSIRPDMKMLYLSPTVYSKHT</sequence>
<keyword evidence="2" id="KW-0472">Membrane</keyword>
<keyword evidence="2" id="KW-1133">Transmembrane helix</keyword>
<feature type="repeat" description="WD" evidence="1">
    <location>
        <begin position="248"/>
        <end position="271"/>
    </location>
</feature>
<evidence type="ECO:0000313" key="5">
    <source>
        <dbReference type="Proteomes" id="UP001597045"/>
    </source>
</evidence>
<feature type="non-terminal residue" evidence="4">
    <location>
        <position position="317"/>
    </location>
</feature>
<dbReference type="Pfam" id="PF00400">
    <property type="entry name" value="WD40"/>
    <property type="match status" value="1"/>
</dbReference>
<keyword evidence="5" id="KW-1185">Reference proteome</keyword>
<feature type="non-terminal residue" evidence="4">
    <location>
        <position position="1"/>
    </location>
</feature>
<feature type="domain" description="Novel STAND NTPase 1" evidence="3">
    <location>
        <begin position="1"/>
        <end position="60"/>
    </location>
</feature>
<protein>
    <submittedName>
        <fullName evidence="4">WD40 repeat domain-containing protein</fullName>
    </submittedName>
</protein>
<dbReference type="Proteomes" id="UP001597045">
    <property type="component" value="Unassembled WGS sequence"/>
</dbReference>
<reference evidence="5" key="1">
    <citation type="journal article" date="2019" name="Int. J. Syst. Evol. Microbiol.">
        <title>The Global Catalogue of Microorganisms (GCM) 10K type strain sequencing project: providing services to taxonomists for standard genome sequencing and annotation.</title>
        <authorList>
            <consortium name="The Broad Institute Genomics Platform"/>
            <consortium name="The Broad Institute Genome Sequencing Center for Infectious Disease"/>
            <person name="Wu L."/>
            <person name="Ma J."/>
        </authorList>
    </citation>
    <scope>NUCLEOTIDE SEQUENCE [LARGE SCALE GENOMIC DNA]</scope>
    <source>
        <strain evidence="5">JCM 31486</strain>
    </source>
</reference>
<dbReference type="InterPro" id="IPR049052">
    <property type="entry name" value="nSTAND1"/>
</dbReference>
<comment type="caution">
    <text evidence="4">The sequence shown here is derived from an EMBL/GenBank/DDBJ whole genome shotgun (WGS) entry which is preliminary data.</text>
</comment>
<evidence type="ECO:0000256" key="1">
    <source>
        <dbReference type="PROSITE-ProRule" id="PRU00221"/>
    </source>
</evidence>
<dbReference type="Pfam" id="PF20703">
    <property type="entry name" value="nSTAND1"/>
    <property type="match status" value="1"/>
</dbReference>
<feature type="transmembrane region" description="Helical" evidence="2">
    <location>
        <begin position="109"/>
        <end position="129"/>
    </location>
</feature>
<dbReference type="PROSITE" id="PS50294">
    <property type="entry name" value="WD_REPEATS_REGION"/>
    <property type="match status" value="1"/>
</dbReference>
<gene>
    <name evidence="4" type="ORF">ACFQ1S_30435</name>
</gene>
<dbReference type="SUPFAM" id="SSF101898">
    <property type="entry name" value="NHL repeat"/>
    <property type="match status" value="1"/>
</dbReference>
<proteinExistence type="predicted"/>
<evidence type="ECO:0000313" key="4">
    <source>
        <dbReference type="EMBL" id="MFD1049542.1"/>
    </source>
</evidence>
<dbReference type="EMBL" id="JBHTIS010002242">
    <property type="protein sequence ID" value="MFD1049542.1"/>
    <property type="molecule type" value="Genomic_DNA"/>
</dbReference>
<keyword evidence="1" id="KW-0853">WD repeat</keyword>
<evidence type="ECO:0000256" key="2">
    <source>
        <dbReference type="SAM" id="Phobius"/>
    </source>
</evidence>
<dbReference type="Gene3D" id="2.130.10.10">
    <property type="entry name" value="YVTN repeat-like/Quinoprotein amine dehydrogenase"/>
    <property type="match status" value="1"/>
</dbReference>
<organism evidence="4 5">
    <name type="scientific">Kibdelosporangium lantanae</name>
    <dbReference type="NCBI Taxonomy" id="1497396"/>
    <lineage>
        <taxon>Bacteria</taxon>
        <taxon>Bacillati</taxon>
        <taxon>Actinomycetota</taxon>
        <taxon>Actinomycetes</taxon>
        <taxon>Pseudonocardiales</taxon>
        <taxon>Pseudonocardiaceae</taxon>
        <taxon>Kibdelosporangium</taxon>
    </lineage>
</organism>
<accession>A0ABW3MHB2</accession>
<dbReference type="PROSITE" id="PS50082">
    <property type="entry name" value="WD_REPEATS_2"/>
    <property type="match status" value="1"/>
</dbReference>
<dbReference type="SMART" id="SM00320">
    <property type="entry name" value="WD40"/>
    <property type="match status" value="2"/>
</dbReference>
<evidence type="ECO:0000259" key="3">
    <source>
        <dbReference type="Pfam" id="PF20703"/>
    </source>
</evidence>
<keyword evidence="2" id="KW-0812">Transmembrane</keyword>